<evidence type="ECO:0000256" key="6">
    <source>
        <dbReference type="ARBA" id="ARBA00044504"/>
    </source>
</evidence>
<evidence type="ECO:0000313" key="10">
    <source>
        <dbReference type="Proteomes" id="UP000823749"/>
    </source>
</evidence>
<feature type="transmembrane region" description="Helical" evidence="7">
    <location>
        <begin position="243"/>
        <end position="264"/>
    </location>
</feature>
<dbReference type="Proteomes" id="UP000823749">
    <property type="component" value="Chromosome 8"/>
</dbReference>
<sequence length="555" mass="60071">MADPSIAYTLDEALSTLGFGSFQGLVLAYAGLGWIADSMEIMLLSFVGPAVKSEWGLTSSEESLITTVVFAGMIVGAYSWGLVSDTYGRTKSLLGVAIVSAGAGVLSALSPNYIWLVVLRWMVGIGLGGGHVFSSWFLEFVPTANRDSSLLVFAKESGESHQGRAQSNRTHWLLIMKDICVIHLSFLHIRTLSWGKFCSSDFASIRSLYSSIIPSSQRMKLRKLGSKIFTAAKLQIIMPSLGWRWLLGLSTLPCFALLLFYVLIPETPRYLCNKGRTSEAQAVLEKVATLNGTKLPPGILVSDHLTDGNEEFALLEDTHLLTSSKKKTKESGTSSSLLVLFSPKLIRTTFLLWIVYFGNTFSYYGIILLTSELSSEQSTCSSRAVLSGNTQDSSLYINVFITSMAEFPGLVLAAIIVDKVGRKFSMAIMLLLGFVLLLPLVSQQGEILTTASLFGARMFISASFTIIACIYAPEVYPTSIRSTGVGIATAIGRIGGMICPLVAIALVSNCHQTAAIILFEVIVVVVGLCVMIFPFETMGRELSDSVPLSNSNVII</sequence>
<feature type="transmembrane region" description="Helical" evidence="7">
    <location>
        <begin position="350"/>
        <end position="369"/>
    </location>
</feature>
<feature type="transmembrane region" description="Helical" evidence="7">
    <location>
        <begin position="63"/>
        <end position="81"/>
    </location>
</feature>
<evidence type="ECO:0000256" key="4">
    <source>
        <dbReference type="ARBA" id="ARBA00022989"/>
    </source>
</evidence>
<dbReference type="PANTHER" id="PTHR23511">
    <property type="entry name" value="SYNAPTIC VESICLE GLYCOPROTEIN 2"/>
    <property type="match status" value="1"/>
</dbReference>
<feature type="transmembrane region" description="Helical" evidence="7">
    <location>
        <begin position="395"/>
        <end position="417"/>
    </location>
</feature>
<keyword evidence="5 7" id="KW-0472">Membrane</keyword>
<feature type="transmembrane region" description="Helical" evidence="7">
    <location>
        <begin position="454"/>
        <end position="473"/>
    </location>
</feature>
<keyword evidence="3 7" id="KW-0812">Transmembrane</keyword>
<evidence type="ECO:0000256" key="2">
    <source>
        <dbReference type="ARBA" id="ARBA00022448"/>
    </source>
</evidence>
<gene>
    <name evidence="9" type="ORF">RHGRI_023593</name>
</gene>
<evidence type="ECO:0000313" key="9">
    <source>
        <dbReference type="EMBL" id="KAG5535871.1"/>
    </source>
</evidence>
<comment type="subcellular location">
    <subcellularLocation>
        <location evidence="1">Membrane</location>
        <topology evidence="1">Multi-pass membrane protein</topology>
    </subcellularLocation>
</comment>
<comment type="similarity">
    <text evidence="6">Belongs to the major facilitator superfamily. Phosphate:H(+) symporter (TC 2.A.1.9) family.</text>
</comment>
<dbReference type="PROSITE" id="PS50850">
    <property type="entry name" value="MFS"/>
    <property type="match status" value="1"/>
</dbReference>
<dbReference type="SUPFAM" id="SSF103473">
    <property type="entry name" value="MFS general substrate transporter"/>
    <property type="match status" value="2"/>
</dbReference>
<evidence type="ECO:0000256" key="1">
    <source>
        <dbReference type="ARBA" id="ARBA00004141"/>
    </source>
</evidence>
<organism evidence="9 10">
    <name type="scientific">Rhododendron griersonianum</name>
    <dbReference type="NCBI Taxonomy" id="479676"/>
    <lineage>
        <taxon>Eukaryota</taxon>
        <taxon>Viridiplantae</taxon>
        <taxon>Streptophyta</taxon>
        <taxon>Embryophyta</taxon>
        <taxon>Tracheophyta</taxon>
        <taxon>Spermatophyta</taxon>
        <taxon>Magnoliopsida</taxon>
        <taxon>eudicotyledons</taxon>
        <taxon>Gunneridae</taxon>
        <taxon>Pentapetalae</taxon>
        <taxon>asterids</taxon>
        <taxon>Ericales</taxon>
        <taxon>Ericaceae</taxon>
        <taxon>Ericoideae</taxon>
        <taxon>Rhodoreae</taxon>
        <taxon>Rhododendron</taxon>
    </lineage>
</organism>
<feature type="domain" description="Major facilitator superfamily (MFS) profile" evidence="8">
    <location>
        <begin position="26"/>
        <end position="538"/>
    </location>
</feature>
<reference evidence="9" key="1">
    <citation type="submission" date="2020-08" db="EMBL/GenBank/DDBJ databases">
        <title>Plant Genome Project.</title>
        <authorList>
            <person name="Zhang R.-G."/>
        </authorList>
    </citation>
    <scope>NUCLEOTIDE SEQUENCE</scope>
    <source>
        <strain evidence="9">WSP0</strain>
        <tissue evidence="9">Leaf</tissue>
    </source>
</reference>
<dbReference type="EMBL" id="JACTNZ010000008">
    <property type="protein sequence ID" value="KAG5535871.1"/>
    <property type="molecule type" value="Genomic_DNA"/>
</dbReference>
<dbReference type="InterPro" id="IPR020846">
    <property type="entry name" value="MFS_dom"/>
</dbReference>
<keyword evidence="4 7" id="KW-1133">Transmembrane helix</keyword>
<evidence type="ECO:0000259" key="8">
    <source>
        <dbReference type="PROSITE" id="PS50850"/>
    </source>
</evidence>
<keyword evidence="10" id="KW-1185">Reference proteome</keyword>
<comment type="caution">
    <text evidence="9">The sequence shown here is derived from an EMBL/GenBank/DDBJ whole genome shotgun (WGS) entry which is preliminary data.</text>
</comment>
<name>A0AAV6J4D6_9ERIC</name>
<accession>A0AAV6J4D6</accession>
<feature type="transmembrane region" description="Helical" evidence="7">
    <location>
        <begin position="485"/>
        <end position="507"/>
    </location>
</feature>
<dbReference type="GO" id="GO:0016020">
    <property type="term" value="C:membrane"/>
    <property type="evidence" value="ECO:0007669"/>
    <property type="project" value="UniProtKB-SubCell"/>
</dbReference>
<feature type="transmembrane region" description="Helical" evidence="7">
    <location>
        <begin position="513"/>
        <end position="535"/>
    </location>
</feature>
<dbReference type="Pfam" id="PF00083">
    <property type="entry name" value="Sugar_tr"/>
    <property type="match status" value="2"/>
</dbReference>
<dbReference type="InterPro" id="IPR005828">
    <property type="entry name" value="MFS_sugar_transport-like"/>
</dbReference>
<feature type="transmembrane region" description="Helical" evidence="7">
    <location>
        <begin position="93"/>
        <end position="110"/>
    </location>
</feature>
<dbReference type="AlphaFoldDB" id="A0AAV6J4D6"/>
<protein>
    <recommendedName>
        <fullName evidence="8">Major facilitator superfamily (MFS) profile domain-containing protein</fullName>
    </recommendedName>
</protein>
<evidence type="ECO:0000256" key="7">
    <source>
        <dbReference type="SAM" id="Phobius"/>
    </source>
</evidence>
<dbReference type="GO" id="GO:0022857">
    <property type="term" value="F:transmembrane transporter activity"/>
    <property type="evidence" value="ECO:0007669"/>
    <property type="project" value="InterPro"/>
</dbReference>
<evidence type="ECO:0000256" key="5">
    <source>
        <dbReference type="ARBA" id="ARBA00023136"/>
    </source>
</evidence>
<dbReference type="Gene3D" id="1.20.1250.20">
    <property type="entry name" value="MFS general substrate transporter like domains"/>
    <property type="match status" value="1"/>
</dbReference>
<feature type="transmembrane region" description="Helical" evidence="7">
    <location>
        <begin position="424"/>
        <end position="442"/>
    </location>
</feature>
<keyword evidence="2" id="KW-0813">Transport</keyword>
<evidence type="ECO:0000256" key="3">
    <source>
        <dbReference type="ARBA" id="ARBA00022692"/>
    </source>
</evidence>
<proteinExistence type="inferred from homology"/>
<dbReference type="InterPro" id="IPR036259">
    <property type="entry name" value="MFS_trans_sf"/>
</dbReference>
<dbReference type="PANTHER" id="PTHR23511:SF5">
    <property type="entry name" value="MAJOR FACILITATOR-TYPE TRANSPORTER HXNZ-RELATED"/>
    <property type="match status" value="1"/>
</dbReference>